<sequence>MEHDHAHKHGDNCLEELSKKYTEYIESHLDTLREKCAHINVCINVLLEKGNSLSVIGGYDLRLNKTCSLVYKNSYETFGNFTDKCTSVDREDIRDDIEQHLQHQINVLEWKNVKRCLDNKFGDTERSSYVDEICGLAHNKTQICSGTSAQAHNRVKNFFNDQLHHLTCTCRALKINETSSHVSIPILAAAVAGGVLLLLALFAIGFICYRRRKSQKRKAQAPSVIYVQAPGTESHPVYQEIYDDRTYPGYNKSSPVKPPNLPLRYVPSPHTSRTTHLAQQQEDADGYLEPAAVSLINRPKIAIPGATNPSYGAPPKYVENISADEDASYFEPIPSPVEDEDKGYDTLDRMKLGLDKSAAVKTADGAPSVPVPAKRIMKDTIQAESPYFLLEKDGDSRQESSVD</sequence>
<dbReference type="EMBL" id="HACG01019562">
    <property type="protein sequence ID" value="CEK66427.1"/>
    <property type="molecule type" value="Transcribed_RNA"/>
</dbReference>
<keyword evidence="1" id="KW-0472">Membrane</keyword>
<organism evidence="2">
    <name type="scientific">Arion vulgaris</name>
    <dbReference type="NCBI Taxonomy" id="1028688"/>
    <lineage>
        <taxon>Eukaryota</taxon>
        <taxon>Metazoa</taxon>
        <taxon>Spiralia</taxon>
        <taxon>Lophotrochozoa</taxon>
        <taxon>Mollusca</taxon>
        <taxon>Gastropoda</taxon>
        <taxon>Heterobranchia</taxon>
        <taxon>Euthyneura</taxon>
        <taxon>Panpulmonata</taxon>
        <taxon>Eupulmonata</taxon>
        <taxon>Stylommatophora</taxon>
        <taxon>Helicina</taxon>
        <taxon>Arionoidea</taxon>
        <taxon>Arionidae</taxon>
        <taxon>Arion</taxon>
    </lineage>
</organism>
<evidence type="ECO:0000313" key="2">
    <source>
        <dbReference type="EMBL" id="CEK66427.1"/>
    </source>
</evidence>
<proteinExistence type="predicted"/>
<protein>
    <submittedName>
        <fullName evidence="2">Uncharacterized protein</fullName>
    </submittedName>
</protein>
<reference evidence="2" key="1">
    <citation type="submission" date="2014-12" db="EMBL/GenBank/DDBJ databases">
        <title>Insight into the proteome of Arion vulgaris.</title>
        <authorList>
            <person name="Aradska J."/>
            <person name="Bulat T."/>
            <person name="Smidak R."/>
            <person name="Sarate P."/>
            <person name="Gangsoo J."/>
            <person name="Sialana F."/>
            <person name="Bilban M."/>
            <person name="Lubec G."/>
        </authorList>
    </citation>
    <scope>NUCLEOTIDE SEQUENCE</scope>
    <source>
        <tissue evidence="2">Skin</tissue>
    </source>
</reference>
<dbReference type="AlphaFoldDB" id="A0A0B6ZDC9"/>
<keyword evidence="1" id="KW-1133">Transmembrane helix</keyword>
<name>A0A0B6ZDC9_9EUPU</name>
<keyword evidence="1" id="KW-0812">Transmembrane</keyword>
<feature type="transmembrane region" description="Helical" evidence="1">
    <location>
        <begin position="186"/>
        <end position="209"/>
    </location>
</feature>
<evidence type="ECO:0000256" key="1">
    <source>
        <dbReference type="SAM" id="Phobius"/>
    </source>
</evidence>
<accession>A0A0B6ZDC9</accession>
<gene>
    <name evidence="2" type="primary">ORF58698</name>
</gene>